<protein>
    <submittedName>
        <fullName evidence="4">CPBP family intramembrane metalloprotease</fullName>
    </submittedName>
</protein>
<dbReference type="PANTHER" id="PTHR39430:SF1">
    <property type="entry name" value="PROTEASE"/>
    <property type="match status" value="1"/>
</dbReference>
<proteinExistence type="predicted"/>
<dbReference type="KEGG" id="mprt:ET475_06110"/>
<dbReference type="Proteomes" id="UP000293995">
    <property type="component" value="Chromosome"/>
</dbReference>
<name>A0A4P6EE27_9MICO</name>
<evidence type="ECO:0000313" key="5">
    <source>
        <dbReference type="Proteomes" id="UP000293995"/>
    </source>
</evidence>
<evidence type="ECO:0000313" key="4">
    <source>
        <dbReference type="EMBL" id="QAY59603.1"/>
    </source>
</evidence>
<keyword evidence="4" id="KW-0378">Hydrolase</keyword>
<dbReference type="PANTHER" id="PTHR39430">
    <property type="entry name" value="MEMBRANE-ASSOCIATED PROTEASE-RELATED"/>
    <property type="match status" value="1"/>
</dbReference>
<feature type="transmembrane region" description="Helical" evidence="2">
    <location>
        <begin position="12"/>
        <end position="31"/>
    </location>
</feature>
<feature type="transmembrane region" description="Helical" evidence="2">
    <location>
        <begin position="77"/>
        <end position="101"/>
    </location>
</feature>
<feature type="transmembrane region" description="Helical" evidence="2">
    <location>
        <begin position="242"/>
        <end position="261"/>
    </location>
</feature>
<reference evidence="4 5" key="1">
    <citation type="submission" date="2019-01" db="EMBL/GenBank/DDBJ databases">
        <title>Genome sequencing of strain DFW100M-13.</title>
        <authorList>
            <person name="Heo J."/>
            <person name="Kim S.-J."/>
            <person name="Kim J.-S."/>
            <person name="Hong S.-B."/>
            <person name="Kwon S.-W."/>
        </authorList>
    </citation>
    <scope>NUCLEOTIDE SEQUENCE [LARGE SCALE GENOMIC DNA]</scope>
    <source>
        <strain evidence="4 5">DFW100M-13</strain>
    </source>
</reference>
<organism evidence="4 5">
    <name type="scientific">Microbacterium protaetiae</name>
    <dbReference type="NCBI Taxonomy" id="2509458"/>
    <lineage>
        <taxon>Bacteria</taxon>
        <taxon>Bacillati</taxon>
        <taxon>Actinomycetota</taxon>
        <taxon>Actinomycetes</taxon>
        <taxon>Micrococcales</taxon>
        <taxon>Microbacteriaceae</taxon>
        <taxon>Microbacterium</taxon>
    </lineage>
</organism>
<dbReference type="OrthoDB" id="193898at2"/>
<dbReference type="AlphaFoldDB" id="A0A4P6EE27"/>
<keyword evidence="2" id="KW-1133">Transmembrane helix</keyword>
<gene>
    <name evidence="4" type="ORF">ET475_06110</name>
</gene>
<evidence type="ECO:0000256" key="2">
    <source>
        <dbReference type="SAM" id="Phobius"/>
    </source>
</evidence>
<evidence type="ECO:0000259" key="3">
    <source>
        <dbReference type="Pfam" id="PF02517"/>
    </source>
</evidence>
<dbReference type="InterPro" id="IPR003675">
    <property type="entry name" value="Rce1/LyrA-like_dom"/>
</dbReference>
<keyword evidence="2" id="KW-0472">Membrane</keyword>
<feature type="transmembrane region" description="Helical" evidence="2">
    <location>
        <begin position="113"/>
        <end position="132"/>
    </location>
</feature>
<dbReference type="GO" id="GO:0004175">
    <property type="term" value="F:endopeptidase activity"/>
    <property type="evidence" value="ECO:0007669"/>
    <property type="project" value="UniProtKB-ARBA"/>
</dbReference>
<dbReference type="EMBL" id="CP035494">
    <property type="protein sequence ID" value="QAY59603.1"/>
    <property type="molecule type" value="Genomic_DNA"/>
</dbReference>
<dbReference type="GO" id="GO:0080120">
    <property type="term" value="P:CAAX-box protein maturation"/>
    <property type="evidence" value="ECO:0007669"/>
    <property type="project" value="UniProtKB-ARBA"/>
</dbReference>
<feature type="transmembrane region" description="Helical" evidence="2">
    <location>
        <begin position="144"/>
        <end position="163"/>
    </location>
</feature>
<evidence type="ECO:0000256" key="1">
    <source>
        <dbReference type="SAM" id="MobiDB-lite"/>
    </source>
</evidence>
<feature type="region of interest" description="Disordered" evidence="1">
    <location>
        <begin position="271"/>
        <end position="294"/>
    </location>
</feature>
<keyword evidence="5" id="KW-1185">Reference proteome</keyword>
<feature type="transmembrane region" description="Helical" evidence="2">
    <location>
        <begin position="169"/>
        <end position="189"/>
    </location>
</feature>
<sequence>MNTISRGAPLLRFLRFPLVWLAIGVITVGALSTFVGAGTIPTILAVVTTLAAYGLVMRFVARRPMPELALRHALRDALIGAAIGAGFLAVSVGIITLLGGYRFTFDPTATVRALPGILAILVGGAVTEELLFRGLALQAIEKLGGSWIALGATAVLFGLIHAANPAATLWSSIAIAVEAGGLLGAAFLWRRSLWLVFALHATWNGLEQALGIPVSGHADPGVLIATVQGPAILTGGDFGLEASLVPMLVSLAITALLLVAAHRRGSLVPRTAARSHAMNEQPAASHPLSRQRAR</sequence>
<keyword evidence="4" id="KW-0645">Protease</keyword>
<dbReference type="Pfam" id="PF02517">
    <property type="entry name" value="Rce1-like"/>
    <property type="match status" value="1"/>
</dbReference>
<accession>A0A4P6EE27</accession>
<keyword evidence="4" id="KW-0482">Metalloprotease</keyword>
<dbReference type="RefSeq" id="WP_129387252.1">
    <property type="nucleotide sequence ID" value="NZ_CP035494.1"/>
</dbReference>
<feature type="transmembrane region" description="Helical" evidence="2">
    <location>
        <begin position="37"/>
        <end position="56"/>
    </location>
</feature>
<dbReference type="GO" id="GO:0006508">
    <property type="term" value="P:proteolysis"/>
    <property type="evidence" value="ECO:0007669"/>
    <property type="project" value="UniProtKB-KW"/>
</dbReference>
<keyword evidence="2" id="KW-0812">Transmembrane</keyword>
<dbReference type="GO" id="GO:0008237">
    <property type="term" value="F:metallopeptidase activity"/>
    <property type="evidence" value="ECO:0007669"/>
    <property type="project" value="UniProtKB-KW"/>
</dbReference>
<feature type="domain" description="CAAX prenyl protease 2/Lysostaphin resistance protein A-like" evidence="3">
    <location>
        <begin position="113"/>
        <end position="205"/>
    </location>
</feature>